<dbReference type="InterPro" id="IPR032466">
    <property type="entry name" value="Metal_Hydrolase"/>
</dbReference>
<dbReference type="EMBL" id="NWMW01000001">
    <property type="protein sequence ID" value="PCD04209.1"/>
    <property type="molecule type" value="Genomic_DNA"/>
</dbReference>
<dbReference type="AlphaFoldDB" id="A0A2A4B8U7"/>
<dbReference type="SUPFAM" id="SSF51556">
    <property type="entry name" value="Metallo-dependent hydrolases"/>
    <property type="match status" value="1"/>
</dbReference>
<evidence type="ECO:0000313" key="3">
    <source>
        <dbReference type="Proteomes" id="UP000218366"/>
    </source>
</evidence>
<sequence length="136" mass="15207">MMRIDAHHQLGRLARGDHGWLMPHAKVLHRDIPTADLEPHLAVRASTSRWWLRSLSEGSGKVGLEQLSSSLPVVVDTFACRRTLWGSEWPLPLGSASHADWPAVTDRLLSDLPEDHIAAIRGLNAARIHRIQRDLP</sequence>
<dbReference type="Proteomes" id="UP000218366">
    <property type="component" value="Unassembled WGS sequence"/>
</dbReference>
<protein>
    <recommendedName>
        <fullName evidence="1">Amidohydrolase-related domain-containing protein</fullName>
    </recommendedName>
</protein>
<dbReference type="Pfam" id="PF04909">
    <property type="entry name" value="Amidohydro_2"/>
    <property type="match status" value="1"/>
</dbReference>
<evidence type="ECO:0000259" key="1">
    <source>
        <dbReference type="Pfam" id="PF04909"/>
    </source>
</evidence>
<dbReference type="InterPro" id="IPR006680">
    <property type="entry name" value="Amidohydro-rel"/>
</dbReference>
<proteinExistence type="predicted"/>
<reference evidence="2 3" key="1">
    <citation type="submission" date="2017-09" db="EMBL/GenBank/DDBJ databases">
        <title>Sphingomonas spermidinifaciens 9NM-10, whole genome shotgun sequence.</title>
        <authorList>
            <person name="Feng G."/>
            <person name="Zhu H."/>
        </authorList>
    </citation>
    <scope>NUCLEOTIDE SEQUENCE [LARGE SCALE GENOMIC DNA]</scope>
    <source>
        <strain evidence="2 3">9NM-10</strain>
    </source>
</reference>
<name>A0A2A4B8U7_9SPHN</name>
<feature type="domain" description="Amidohydrolase-related" evidence="1">
    <location>
        <begin position="51"/>
        <end position="129"/>
    </location>
</feature>
<organism evidence="2 3">
    <name type="scientific">Sphingomonas spermidinifaciens</name>
    <dbReference type="NCBI Taxonomy" id="1141889"/>
    <lineage>
        <taxon>Bacteria</taxon>
        <taxon>Pseudomonadati</taxon>
        <taxon>Pseudomonadota</taxon>
        <taxon>Alphaproteobacteria</taxon>
        <taxon>Sphingomonadales</taxon>
        <taxon>Sphingomonadaceae</taxon>
        <taxon>Sphingomonas</taxon>
    </lineage>
</organism>
<comment type="caution">
    <text evidence="2">The sequence shown here is derived from an EMBL/GenBank/DDBJ whole genome shotgun (WGS) entry which is preliminary data.</text>
</comment>
<dbReference type="GO" id="GO:0016787">
    <property type="term" value="F:hydrolase activity"/>
    <property type="evidence" value="ECO:0007669"/>
    <property type="project" value="InterPro"/>
</dbReference>
<gene>
    <name evidence="2" type="ORF">COC42_07935</name>
</gene>
<evidence type="ECO:0000313" key="2">
    <source>
        <dbReference type="EMBL" id="PCD04209.1"/>
    </source>
</evidence>
<accession>A0A2A4B8U7</accession>
<dbReference type="Gene3D" id="3.20.20.140">
    <property type="entry name" value="Metal-dependent hydrolases"/>
    <property type="match status" value="1"/>
</dbReference>
<keyword evidence="3" id="KW-1185">Reference proteome</keyword>